<feature type="chain" id="PRO_5035756390" evidence="1">
    <location>
        <begin position="20"/>
        <end position="109"/>
    </location>
</feature>
<evidence type="ECO:0000256" key="1">
    <source>
        <dbReference type="SAM" id="SignalP"/>
    </source>
</evidence>
<name>A0A8S1HRY6_9PELO</name>
<feature type="signal peptide" evidence="1">
    <location>
        <begin position="1"/>
        <end position="19"/>
    </location>
</feature>
<keyword evidence="3" id="KW-1185">Reference proteome</keyword>
<keyword evidence="1" id="KW-0732">Signal</keyword>
<dbReference type="EMBL" id="CAJGYM010000166">
    <property type="protein sequence ID" value="CAD6199312.1"/>
    <property type="molecule type" value="Genomic_DNA"/>
</dbReference>
<evidence type="ECO:0000313" key="3">
    <source>
        <dbReference type="Proteomes" id="UP000835052"/>
    </source>
</evidence>
<comment type="caution">
    <text evidence="2">The sequence shown here is derived from an EMBL/GenBank/DDBJ whole genome shotgun (WGS) entry which is preliminary data.</text>
</comment>
<dbReference type="Proteomes" id="UP000835052">
    <property type="component" value="Unassembled WGS sequence"/>
</dbReference>
<organism evidence="2 3">
    <name type="scientific">Caenorhabditis auriculariae</name>
    <dbReference type="NCBI Taxonomy" id="2777116"/>
    <lineage>
        <taxon>Eukaryota</taxon>
        <taxon>Metazoa</taxon>
        <taxon>Ecdysozoa</taxon>
        <taxon>Nematoda</taxon>
        <taxon>Chromadorea</taxon>
        <taxon>Rhabditida</taxon>
        <taxon>Rhabditina</taxon>
        <taxon>Rhabditomorpha</taxon>
        <taxon>Rhabditoidea</taxon>
        <taxon>Rhabditidae</taxon>
        <taxon>Peloderinae</taxon>
        <taxon>Caenorhabditis</taxon>
    </lineage>
</organism>
<gene>
    <name evidence="2" type="ORF">CAUJ_LOCUS15215</name>
</gene>
<evidence type="ECO:0000313" key="2">
    <source>
        <dbReference type="EMBL" id="CAD6199312.1"/>
    </source>
</evidence>
<proteinExistence type="predicted"/>
<reference evidence="2" key="1">
    <citation type="submission" date="2020-10" db="EMBL/GenBank/DDBJ databases">
        <authorList>
            <person name="Kikuchi T."/>
        </authorList>
    </citation>
    <scope>NUCLEOTIDE SEQUENCE</scope>
    <source>
        <strain evidence="2">NKZ352</strain>
    </source>
</reference>
<sequence>MKSFLGFICILVMFAMISAKKSTCSLASLPRVANFGLLETDAKLTYGSKTVRAECPLPGLSCVASMSVYLADGTQYTPETIPYDFKCSNGKVLFHDLPLTGIFCAVACW</sequence>
<accession>A0A8S1HRY6</accession>
<protein>
    <submittedName>
        <fullName evidence="2">Uncharacterized protein</fullName>
    </submittedName>
</protein>
<dbReference type="AlphaFoldDB" id="A0A8S1HRY6"/>